<dbReference type="EMBL" id="AWUE01021801">
    <property type="protein sequence ID" value="OMO60939.1"/>
    <property type="molecule type" value="Genomic_DNA"/>
</dbReference>
<dbReference type="FunFam" id="3.10.110.10:FF:000133">
    <property type="entry name" value="Putative ubiquitin-conjugating enzyme E2 38"/>
    <property type="match status" value="1"/>
</dbReference>
<dbReference type="Proteomes" id="UP000187203">
    <property type="component" value="Unassembled WGS sequence"/>
</dbReference>
<dbReference type="PANTHER" id="PTHR46116">
    <property type="entry name" value="(E3-INDEPENDENT) E2 UBIQUITIN-CONJUGATING ENZYME"/>
    <property type="match status" value="1"/>
</dbReference>
<organism evidence="4 5">
    <name type="scientific">Corchorus olitorius</name>
    <dbReference type="NCBI Taxonomy" id="93759"/>
    <lineage>
        <taxon>Eukaryota</taxon>
        <taxon>Viridiplantae</taxon>
        <taxon>Streptophyta</taxon>
        <taxon>Embryophyta</taxon>
        <taxon>Tracheophyta</taxon>
        <taxon>Spermatophyta</taxon>
        <taxon>Magnoliopsida</taxon>
        <taxon>eudicotyledons</taxon>
        <taxon>Gunneridae</taxon>
        <taxon>Pentapetalae</taxon>
        <taxon>rosids</taxon>
        <taxon>malvids</taxon>
        <taxon>Malvales</taxon>
        <taxon>Malvaceae</taxon>
        <taxon>Grewioideae</taxon>
        <taxon>Apeibeae</taxon>
        <taxon>Corchorus</taxon>
    </lineage>
</organism>
<dbReference type="Gene3D" id="3.10.110.10">
    <property type="entry name" value="Ubiquitin Conjugating Enzyme"/>
    <property type="match status" value="1"/>
</dbReference>
<protein>
    <submittedName>
        <fullName evidence="4">Ubiquitin-conjugating enzyme, E2</fullName>
    </submittedName>
</protein>
<keyword evidence="5" id="KW-1185">Reference proteome</keyword>
<keyword evidence="2" id="KW-0833">Ubl conjugation pathway</keyword>
<name>A0A1R3GSB4_9ROSI</name>
<dbReference type="AlphaFoldDB" id="A0A1R3GSB4"/>
<evidence type="ECO:0000259" key="3">
    <source>
        <dbReference type="PROSITE" id="PS50127"/>
    </source>
</evidence>
<accession>A0A1R3GSB4</accession>
<evidence type="ECO:0000256" key="1">
    <source>
        <dbReference type="ARBA" id="ARBA00022679"/>
    </source>
</evidence>
<dbReference type="STRING" id="93759.A0A1R3GSB4"/>
<dbReference type="GO" id="GO:0061631">
    <property type="term" value="F:ubiquitin conjugating enzyme activity"/>
    <property type="evidence" value="ECO:0007669"/>
    <property type="project" value="TreeGrafter"/>
</dbReference>
<dbReference type="OrthoDB" id="47801at2759"/>
<evidence type="ECO:0000256" key="2">
    <source>
        <dbReference type="ARBA" id="ARBA00022786"/>
    </source>
</evidence>
<dbReference type="SUPFAM" id="SSF54495">
    <property type="entry name" value="UBC-like"/>
    <property type="match status" value="1"/>
</dbReference>
<keyword evidence="1" id="KW-0808">Transferase</keyword>
<dbReference type="CDD" id="cd23837">
    <property type="entry name" value="UBCc_UBE2O"/>
    <property type="match status" value="1"/>
</dbReference>
<evidence type="ECO:0000313" key="5">
    <source>
        <dbReference type="Proteomes" id="UP000187203"/>
    </source>
</evidence>
<dbReference type="SMART" id="SM00212">
    <property type="entry name" value="UBCc"/>
    <property type="match status" value="1"/>
</dbReference>
<dbReference type="PANTHER" id="PTHR46116:SF19">
    <property type="entry name" value="UBIQUITIN-CONJUGATING ENZYME FAMILY PROTEIN"/>
    <property type="match status" value="1"/>
</dbReference>
<dbReference type="InterPro" id="IPR016135">
    <property type="entry name" value="UBQ-conjugating_enzyme/RWD"/>
</dbReference>
<dbReference type="Pfam" id="PF00179">
    <property type="entry name" value="UQ_con"/>
    <property type="match status" value="1"/>
</dbReference>
<reference evidence="5" key="1">
    <citation type="submission" date="2013-09" db="EMBL/GenBank/DDBJ databases">
        <title>Corchorus olitorius genome sequencing.</title>
        <authorList>
            <person name="Alam M."/>
            <person name="Haque M.S."/>
            <person name="Islam M.S."/>
            <person name="Emdad E.M."/>
            <person name="Islam M.M."/>
            <person name="Ahmed B."/>
            <person name="Halim A."/>
            <person name="Hossen Q.M.M."/>
            <person name="Hossain M.Z."/>
            <person name="Ahmed R."/>
            <person name="Khan M.M."/>
            <person name="Islam R."/>
            <person name="Rashid M.M."/>
            <person name="Khan S.A."/>
            <person name="Rahman M.S."/>
            <person name="Alam M."/>
            <person name="Yahiya A.S."/>
            <person name="Khan M.S."/>
            <person name="Azam M.S."/>
            <person name="Haque T."/>
            <person name="Lashkar M.Z.H."/>
            <person name="Akhand A.I."/>
            <person name="Morshed G."/>
            <person name="Roy S."/>
            <person name="Uddin K.S."/>
            <person name="Rabeya T."/>
            <person name="Hossain A.S."/>
            <person name="Chowdhury A."/>
            <person name="Snigdha A.R."/>
            <person name="Mortoza M.S."/>
            <person name="Matin S.A."/>
            <person name="Hoque S.M.E."/>
            <person name="Islam M.K."/>
            <person name="Roy D.K."/>
            <person name="Haider R."/>
            <person name="Moosa M.M."/>
            <person name="Elias S.M."/>
            <person name="Hasan A.M."/>
            <person name="Jahan S."/>
            <person name="Shafiuddin M."/>
            <person name="Mahmood N."/>
            <person name="Shommy N.S."/>
        </authorList>
    </citation>
    <scope>NUCLEOTIDE SEQUENCE [LARGE SCALE GENOMIC DNA]</scope>
    <source>
        <strain evidence="5">cv. O-4</strain>
    </source>
</reference>
<sequence>MALSVHSNSAASGSCEVEEIGVVPKFDVVSDESDHYFLNSFKSKSDQLANTANGVHKKIMQEWRILEKNLPDSIIVRVYEKRIDLLRAAIIGAAGTPYHDGLFFFDLALPSDYPARPPLVYYRSFGYRINPNLYANGRVCLSLVNTWPGRKGEKWNPKESTMLQVLVSIQALVLNEKPYFNEPGYGIWPGKSYWEKKSVAYNEDVFIISCKSMLLLLRKPPKNFEEFVAAHFRERGFSILLACKSYANGSFKAGYFKNDGAGTSSNGFFPSEKFIGSLKLLYPQLVAAFSGTGACLGNSVKQLVVEEKKRKKKKKKKSAAMFKKQLSNQVSVMRKTRGVAKVLFEKFKKVFGLKLSGSGSGRKQGNVKK</sequence>
<feature type="domain" description="UBC core" evidence="3">
    <location>
        <begin position="54"/>
        <end position="214"/>
    </location>
</feature>
<proteinExistence type="predicted"/>
<gene>
    <name evidence="4" type="ORF">COLO4_33666</name>
</gene>
<dbReference type="PROSITE" id="PS50127">
    <property type="entry name" value="UBC_2"/>
    <property type="match status" value="1"/>
</dbReference>
<comment type="caution">
    <text evidence="4">The sequence shown here is derived from an EMBL/GenBank/DDBJ whole genome shotgun (WGS) entry which is preliminary data.</text>
</comment>
<dbReference type="InterPro" id="IPR000608">
    <property type="entry name" value="UBC"/>
</dbReference>
<evidence type="ECO:0000313" key="4">
    <source>
        <dbReference type="EMBL" id="OMO60939.1"/>
    </source>
</evidence>